<feature type="transmembrane region" description="Helical" evidence="1">
    <location>
        <begin position="41"/>
        <end position="60"/>
    </location>
</feature>
<dbReference type="Proteomes" id="UP000532194">
    <property type="component" value="Unassembled WGS sequence"/>
</dbReference>
<keyword evidence="3" id="KW-1185">Reference proteome</keyword>
<dbReference type="EMBL" id="JAAIII010000002">
    <property type="protein sequence ID" value="NMM93571.1"/>
    <property type="molecule type" value="Genomic_DNA"/>
</dbReference>
<feature type="transmembrane region" description="Helical" evidence="1">
    <location>
        <begin position="12"/>
        <end position="29"/>
    </location>
</feature>
<dbReference type="RefSeq" id="WP_169171630.1">
    <property type="nucleotide sequence ID" value="NZ_JAAIII010000002.1"/>
</dbReference>
<evidence type="ECO:0000313" key="3">
    <source>
        <dbReference type="Proteomes" id="UP000532194"/>
    </source>
</evidence>
<feature type="transmembrane region" description="Helical" evidence="1">
    <location>
        <begin position="109"/>
        <end position="132"/>
    </location>
</feature>
<protein>
    <submittedName>
        <fullName evidence="2">Transporter</fullName>
    </submittedName>
</protein>
<sequence length="258" mass="28844">MLIALERLFLWFLLYSFIGWVYESILVSVQERRFVNRGFLNGPLCPIYGTGASLAIVLLGHMTNPVLIFLISMIGATLLEYVTSWGMERLFHARWWDYSNFHFNINGRVCLLGAVVFGFGGVAIVLGAQPIVAELSNMIPIPALHTLATVLFILTAIDVAVTVAGILDFAQMLDTVSETVQDYVAKAGESWQWGSSAVAEKVAEWSQGSQETLEHVRQAVADVVNAQQRRMLKSFPKFQVLGRQDVIDSLRELMRPRH</sequence>
<feature type="transmembrane region" description="Helical" evidence="1">
    <location>
        <begin position="66"/>
        <end position="88"/>
    </location>
</feature>
<accession>A0A7Y0HS34</accession>
<dbReference type="Pfam" id="PF06541">
    <property type="entry name" value="ABC_trans_CmpB"/>
    <property type="match status" value="1"/>
</dbReference>
<reference evidence="2 3" key="1">
    <citation type="submission" date="2020-02" db="EMBL/GenBank/DDBJ databases">
        <title>Characterization of phylogenetic diversity of novel bifidobacterial species isolated in Czech ZOOs.</title>
        <authorList>
            <person name="Lugli G.A."/>
            <person name="Vera N.B."/>
            <person name="Ventura M."/>
        </authorList>
    </citation>
    <scope>NUCLEOTIDE SEQUENCE [LARGE SCALE GENOMIC DNA]</scope>
    <source>
        <strain evidence="2 3">DSM 109957</strain>
    </source>
</reference>
<keyword evidence="1" id="KW-0472">Membrane</keyword>
<dbReference type="AlphaFoldDB" id="A0A7Y0HS34"/>
<organism evidence="2 3">
    <name type="scientific">Bifidobacterium oedipodis</name>
    <dbReference type="NCBI Taxonomy" id="2675322"/>
    <lineage>
        <taxon>Bacteria</taxon>
        <taxon>Bacillati</taxon>
        <taxon>Actinomycetota</taxon>
        <taxon>Actinomycetes</taxon>
        <taxon>Bifidobacteriales</taxon>
        <taxon>Bifidobacteriaceae</taxon>
        <taxon>Bifidobacterium</taxon>
    </lineage>
</organism>
<dbReference type="InterPro" id="IPR010540">
    <property type="entry name" value="CmpB_TMEM229"/>
</dbReference>
<proteinExistence type="predicted"/>
<gene>
    <name evidence="2" type="ORF">G1C95_0756</name>
</gene>
<name>A0A7Y0HS34_9BIFI</name>
<comment type="caution">
    <text evidence="2">The sequence shown here is derived from an EMBL/GenBank/DDBJ whole genome shotgun (WGS) entry which is preliminary data.</text>
</comment>
<feature type="transmembrane region" description="Helical" evidence="1">
    <location>
        <begin position="144"/>
        <end position="167"/>
    </location>
</feature>
<keyword evidence="1" id="KW-1133">Transmembrane helix</keyword>
<keyword evidence="1" id="KW-0812">Transmembrane</keyword>
<evidence type="ECO:0000313" key="2">
    <source>
        <dbReference type="EMBL" id="NMM93571.1"/>
    </source>
</evidence>
<evidence type="ECO:0000256" key="1">
    <source>
        <dbReference type="SAM" id="Phobius"/>
    </source>
</evidence>